<dbReference type="AlphaFoldDB" id="A7SV04"/>
<dbReference type="HOGENOM" id="CLU_342054_0_0_1"/>
<dbReference type="GO" id="GO:0004930">
    <property type="term" value="F:G protein-coupled receptor activity"/>
    <property type="evidence" value="ECO:0007669"/>
    <property type="project" value="InterPro"/>
</dbReference>
<dbReference type="GO" id="GO:0005886">
    <property type="term" value="C:plasma membrane"/>
    <property type="evidence" value="ECO:0000318"/>
    <property type="project" value="GO_Central"/>
</dbReference>
<dbReference type="EMBL" id="DS469823">
    <property type="protein sequence ID" value="EDO32453.1"/>
    <property type="molecule type" value="Genomic_DNA"/>
</dbReference>
<gene>
    <name evidence="16" type="ORF">NEMVEDRAFT_v1g217885</name>
</gene>
<sequence>MGDFQESRRKITRKQNCRFVPRVTFEQKSLRKSWQPNMCLHDISRDTHVTSHVVSQQTLRESWLQNMCSRDFSRDISANIITRVMASEHVLTRHLNIHHYESHSVEHTWHYRGSTAESSKYVLEKGLKMFVLVLEKVMLLVMMTTNFIKYFRKAYLVVKRRIQITASEIDQGRKNCEEHYCDIVFRFLGCYDINAPQVMSHDYEWLPNVSMPPLKNLTFEDWRKSQPGFACSCAGESNTIGYSYFALQNPSDKSELQSAREECKQILVQTTSKLEGSVRALEQLFGEIVEVKDAASVVRLIKEIMKLFKRKEVYQNFHVFKKYQEKFITALSTLIEGEYKAIWRGMMQNLITAVEELPTLLLRSMQSASSTTKLYNFDQGNIRMTARQELLTNNSKLPLEFKSNSAMSAKSLIILESPFTEQKSSSEPSVSAIMYNNISELLPVEFKRNSKADMSMYAESPAQVVSPVVTIVVQLNNSHIKDINGTFELAHANAKQRFSQSDNLEHSFYCVYWQKNESLSTNGAWSTYGIRLIDSHHGNTTLCHTNHLTSFAILMQTKNVKISSEDERALEIITYVGCSISLVCLAITIISMPFLRLTSTLRYKIHMQLCISLAVSQAAFLLGIAAIRYKVACMITAMSLHYFYTAAFSWMFLEGFHLYMKIVIAYEKKAIKQLYYFCFGWGFPFIIVGISSAVNSEGYGTEAGCWLSLERGFRWVFIGPVLIILAINLCIMIKVLHIMMVLQNDPLKKKKNSRLSSLAKGLAVLLPLLGLTWLFGVLCVNSQTIVFQYIFAVLNSLQGAFIFLLNYAGNREVRSSFRQSLQRSQMSTV</sequence>
<organism evidence="16 17">
    <name type="scientific">Nematostella vectensis</name>
    <name type="common">Starlet sea anemone</name>
    <dbReference type="NCBI Taxonomy" id="45351"/>
    <lineage>
        <taxon>Eukaryota</taxon>
        <taxon>Metazoa</taxon>
        <taxon>Cnidaria</taxon>
        <taxon>Anthozoa</taxon>
        <taxon>Hexacorallia</taxon>
        <taxon>Actiniaria</taxon>
        <taxon>Edwardsiidae</taxon>
        <taxon>Nematostella</taxon>
    </lineage>
</organism>
<evidence type="ECO:0000256" key="3">
    <source>
        <dbReference type="ARBA" id="ARBA00022475"/>
    </source>
</evidence>
<keyword evidence="6" id="KW-0732">Signal</keyword>
<dbReference type="FunFam" id="1.20.1070.10:FF:000054">
    <property type="entry name" value="Adhesion G protein-coupled receptor E3"/>
    <property type="match status" value="1"/>
</dbReference>
<evidence type="ECO:0000256" key="2">
    <source>
        <dbReference type="ARBA" id="ARBA00007343"/>
    </source>
</evidence>
<dbReference type="PROSITE" id="PS50261">
    <property type="entry name" value="G_PROTEIN_RECEP_F2_4"/>
    <property type="match status" value="1"/>
</dbReference>
<dbReference type="InParanoid" id="A7SV04"/>
<evidence type="ECO:0000256" key="11">
    <source>
        <dbReference type="ARBA" id="ARBA00023157"/>
    </source>
</evidence>
<dbReference type="STRING" id="45351.A7SV04"/>
<proteinExistence type="inferred from homology"/>
<keyword evidence="11" id="KW-1015">Disulfide bond</keyword>
<dbReference type="CDD" id="cd15933">
    <property type="entry name" value="7tmB2_GPR133-like_Adhesion_V"/>
    <property type="match status" value="1"/>
</dbReference>
<evidence type="ECO:0000259" key="14">
    <source>
        <dbReference type="PROSITE" id="PS50221"/>
    </source>
</evidence>
<evidence type="ECO:0000259" key="15">
    <source>
        <dbReference type="PROSITE" id="PS50261"/>
    </source>
</evidence>
<dbReference type="Proteomes" id="UP000001593">
    <property type="component" value="Unassembled WGS sequence"/>
</dbReference>
<keyword evidence="12" id="KW-0325">Glycoprotein</keyword>
<reference evidence="16 17" key="1">
    <citation type="journal article" date="2007" name="Science">
        <title>Sea anemone genome reveals ancestral eumetazoan gene repertoire and genomic organization.</title>
        <authorList>
            <person name="Putnam N.H."/>
            <person name="Srivastava M."/>
            <person name="Hellsten U."/>
            <person name="Dirks B."/>
            <person name="Chapman J."/>
            <person name="Salamov A."/>
            <person name="Terry A."/>
            <person name="Shapiro H."/>
            <person name="Lindquist E."/>
            <person name="Kapitonov V.V."/>
            <person name="Jurka J."/>
            <person name="Genikhovich G."/>
            <person name="Grigoriev I.V."/>
            <person name="Lucas S.M."/>
            <person name="Steele R.E."/>
            <person name="Finnerty J.R."/>
            <person name="Technau U."/>
            <person name="Martindale M.Q."/>
            <person name="Rokhsar D.S."/>
        </authorList>
    </citation>
    <scope>NUCLEOTIDE SEQUENCE [LARGE SCALE GENOMIC DNA]</scope>
    <source>
        <strain evidence="17">CH2 X CH6</strain>
    </source>
</reference>
<feature type="transmembrane region" description="Helical" evidence="13">
    <location>
        <begin position="635"/>
        <end position="653"/>
    </location>
</feature>
<feature type="transmembrane region" description="Helical" evidence="13">
    <location>
        <begin position="714"/>
        <end position="736"/>
    </location>
</feature>
<feature type="domain" description="GAIN-B" evidence="14">
    <location>
        <begin position="389"/>
        <end position="561"/>
    </location>
</feature>
<comment type="similarity">
    <text evidence="2">Belongs to the G-protein coupled receptor 2 family. Adhesion G-protein coupled receptor (ADGR) subfamily.</text>
</comment>
<feature type="transmembrane region" description="Helical" evidence="13">
    <location>
        <begin position="674"/>
        <end position="694"/>
    </location>
</feature>
<evidence type="ECO:0000256" key="1">
    <source>
        <dbReference type="ARBA" id="ARBA00004651"/>
    </source>
</evidence>
<dbReference type="GO" id="GO:0007166">
    <property type="term" value="P:cell surface receptor signaling pathway"/>
    <property type="evidence" value="ECO:0007669"/>
    <property type="project" value="InterPro"/>
</dbReference>
<dbReference type="PhylomeDB" id="A7SV04"/>
<keyword evidence="5 13" id="KW-0812">Transmembrane</keyword>
<feature type="domain" description="G-protein coupled receptors family 2 profile 2" evidence="15">
    <location>
        <begin position="570"/>
        <end position="810"/>
    </location>
</feature>
<keyword evidence="17" id="KW-1185">Reference proteome</keyword>
<dbReference type="OMA" id="QYHHERE"/>
<evidence type="ECO:0000256" key="4">
    <source>
        <dbReference type="ARBA" id="ARBA00022536"/>
    </source>
</evidence>
<evidence type="ECO:0000256" key="12">
    <source>
        <dbReference type="ARBA" id="ARBA00023180"/>
    </source>
</evidence>
<dbReference type="Pfam" id="PF01825">
    <property type="entry name" value="GPS"/>
    <property type="match status" value="1"/>
</dbReference>
<dbReference type="eggNOG" id="KOG4193">
    <property type="taxonomic scope" value="Eukaryota"/>
</dbReference>
<dbReference type="SMART" id="SM00303">
    <property type="entry name" value="GPS"/>
    <property type="match status" value="1"/>
</dbReference>
<protein>
    <recommendedName>
        <fullName evidence="18">Adhesion G-protein coupled receptor D1</fullName>
    </recommendedName>
</protein>
<keyword evidence="10 13" id="KW-0472">Membrane</keyword>
<evidence type="ECO:0000256" key="7">
    <source>
        <dbReference type="ARBA" id="ARBA00022737"/>
    </source>
</evidence>
<feature type="transmembrane region" description="Helical" evidence="13">
    <location>
        <begin position="607"/>
        <end position="629"/>
    </location>
</feature>
<keyword evidence="9 13" id="KW-1133">Transmembrane helix</keyword>
<name>A7SV04_NEMVE</name>
<keyword evidence="3" id="KW-1003">Cell membrane</keyword>
<accession>A7SV04</accession>
<dbReference type="PROSITE" id="PS50221">
    <property type="entry name" value="GAIN_B"/>
    <property type="match status" value="1"/>
</dbReference>
<dbReference type="Gene3D" id="1.20.1070.10">
    <property type="entry name" value="Rhodopsin 7-helix transmembrane proteins"/>
    <property type="match status" value="1"/>
</dbReference>
<dbReference type="Gene3D" id="2.60.220.50">
    <property type="match status" value="1"/>
</dbReference>
<dbReference type="PANTHER" id="PTHR12011:SF347">
    <property type="entry name" value="FI21270P1-RELATED"/>
    <property type="match status" value="1"/>
</dbReference>
<keyword evidence="4" id="KW-0245">EGF-like domain</keyword>
<evidence type="ECO:0000313" key="16">
    <source>
        <dbReference type="EMBL" id="EDO32453.1"/>
    </source>
</evidence>
<dbReference type="PANTHER" id="PTHR12011">
    <property type="entry name" value="ADHESION G-PROTEIN COUPLED RECEPTOR"/>
    <property type="match status" value="1"/>
</dbReference>
<dbReference type="InterPro" id="IPR057244">
    <property type="entry name" value="GAIN_B"/>
</dbReference>
<keyword evidence="7" id="KW-0677">Repeat</keyword>
<keyword evidence="8" id="KW-0106">Calcium</keyword>
<evidence type="ECO:0000256" key="13">
    <source>
        <dbReference type="SAM" id="Phobius"/>
    </source>
</evidence>
<evidence type="ECO:0000256" key="9">
    <source>
        <dbReference type="ARBA" id="ARBA00022989"/>
    </source>
</evidence>
<feature type="transmembrane region" description="Helical" evidence="13">
    <location>
        <begin position="572"/>
        <end position="595"/>
    </location>
</feature>
<evidence type="ECO:0000313" key="17">
    <source>
        <dbReference type="Proteomes" id="UP000001593"/>
    </source>
</evidence>
<feature type="transmembrane region" description="Helical" evidence="13">
    <location>
        <begin position="787"/>
        <end position="808"/>
    </location>
</feature>
<dbReference type="InterPro" id="IPR000203">
    <property type="entry name" value="GPS"/>
</dbReference>
<dbReference type="FunFam" id="2.60.220.50:FF:000069">
    <property type="entry name" value="Predicted protein"/>
    <property type="match status" value="1"/>
</dbReference>
<evidence type="ECO:0000256" key="6">
    <source>
        <dbReference type="ARBA" id="ARBA00022729"/>
    </source>
</evidence>
<dbReference type="InterPro" id="IPR046338">
    <property type="entry name" value="GAIN_dom_sf"/>
</dbReference>
<evidence type="ECO:0000256" key="10">
    <source>
        <dbReference type="ARBA" id="ARBA00023136"/>
    </source>
</evidence>
<comment type="subcellular location">
    <subcellularLocation>
        <location evidence="1">Cell membrane</location>
        <topology evidence="1">Multi-pass membrane protein</topology>
    </subcellularLocation>
</comment>
<dbReference type="InterPro" id="IPR017981">
    <property type="entry name" value="GPCR_2-like_7TM"/>
</dbReference>
<feature type="transmembrane region" description="Helical" evidence="13">
    <location>
        <begin position="757"/>
        <end position="775"/>
    </location>
</feature>
<dbReference type="Pfam" id="PF00002">
    <property type="entry name" value="7tm_2"/>
    <property type="match status" value="1"/>
</dbReference>
<evidence type="ECO:0000256" key="8">
    <source>
        <dbReference type="ARBA" id="ARBA00022837"/>
    </source>
</evidence>
<evidence type="ECO:0000256" key="5">
    <source>
        <dbReference type="ARBA" id="ARBA00022692"/>
    </source>
</evidence>
<evidence type="ECO:0008006" key="18">
    <source>
        <dbReference type="Google" id="ProtNLM"/>
    </source>
</evidence>
<dbReference type="PRINTS" id="PR00249">
    <property type="entry name" value="GPCRSECRETIN"/>
</dbReference>
<dbReference type="InterPro" id="IPR000832">
    <property type="entry name" value="GPCR_2_secretin-like"/>
</dbReference>